<dbReference type="PANTHER" id="PTHR30477">
    <property type="entry name" value="ABC-TRANSPORTER METAL-BINDING PROTEIN"/>
    <property type="match status" value="1"/>
</dbReference>
<evidence type="ECO:0000313" key="10">
    <source>
        <dbReference type="Proteomes" id="UP000829758"/>
    </source>
</evidence>
<keyword evidence="10" id="KW-1185">Reference proteome</keyword>
<evidence type="ECO:0000256" key="5">
    <source>
        <dbReference type="ARBA" id="ARBA00023136"/>
    </source>
</evidence>
<evidence type="ECO:0000256" key="3">
    <source>
        <dbReference type="ARBA" id="ARBA00022692"/>
    </source>
</evidence>
<organism evidence="8 11">
    <name type="scientific">Arthrobacter zhangbolii</name>
    <dbReference type="NCBI Taxonomy" id="2886936"/>
    <lineage>
        <taxon>Bacteria</taxon>
        <taxon>Bacillati</taxon>
        <taxon>Actinomycetota</taxon>
        <taxon>Actinomycetes</taxon>
        <taxon>Micrococcales</taxon>
        <taxon>Micrococcaceae</taxon>
        <taxon>Arthrobacter</taxon>
    </lineage>
</organism>
<dbReference type="Proteomes" id="UP000829758">
    <property type="component" value="Chromosome"/>
</dbReference>
<dbReference type="GO" id="GO:0010043">
    <property type="term" value="P:response to zinc ion"/>
    <property type="evidence" value="ECO:0007669"/>
    <property type="project" value="TreeGrafter"/>
</dbReference>
<feature type="transmembrane region" description="Helical" evidence="7">
    <location>
        <begin position="141"/>
        <end position="162"/>
    </location>
</feature>
<keyword evidence="4 7" id="KW-1133">Transmembrane helix</keyword>
<protein>
    <submittedName>
        <fullName evidence="8">Metal ABC transporter permease</fullName>
    </submittedName>
</protein>
<evidence type="ECO:0000256" key="4">
    <source>
        <dbReference type="ARBA" id="ARBA00022989"/>
    </source>
</evidence>
<dbReference type="InterPro" id="IPR037294">
    <property type="entry name" value="ABC_BtuC-like"/>
</dbReference>
<dbReference type="EMBL" id="CP094984">
    <property type="protein sequence ID" value="UON91198.1"/>
    <property type="molecule type" value="Genomic_DNA"/>
</dbReference>
<dbReference type="Proteomes" id="UP001155145">
    <property type="component" value="Unassembled WGS sequence"/>
</dbReference>
<evidence type="ECO:0000256" key="6">
    <source>
        <dbReference type="RuleBase" id="RU003943"/>
    </source>
</evidence>
<evidence type="ECO:0000313" key="9">
    <source>
        <dbReference type="EMBL" id="UON91198.1"/>
    </source>
</evidence>
<feature type="transmembrane region" description="Helical" evidence="7">
    <location>
        <begin position="102"/>
        <end position="121"/>
    </location>
</feature>
<evidence type="ECO:0000313" key="8">
    <source>
        <dbReference type="EMBL" id="MCC3273801.1"/>
    </source>
</evidence>
<name>A0A9X1M9M0_9MICC</name>
<dbReference type="GO" id="GO:0043190">
    <property type="term" value="C:ATP-binding cassette (ABC) transporter complex"/>
    <property type="evidence" value="ECO:0007669"/>
    <property type="project" value="InterPro"/>
</dbReference>
<evidence type="ECO:0000256" key="2">
    <source>
        <dbReference type="ARBA" id="ARBA00008034"/>
    </source>
</evidence>
<evidence type="ECO:0000256" key="7">
    <source>
        <dbReference type="SAM" id="Phobius"/>
    </source>
</evidence>
<keyword evidence="6" id="KW-0813">Transport</keyword>
<proteinExistence type="inferred from homology"/>
<dbReference type="EMBL" id="JAJFZT010000009">
    <property type="protein sequence ID" value="MCC3273801.1"/>
    <property type="molecule type" value="Genomic_DNA"/>
</dbReference>
<feature type="transmembrane region" description="Helical" evidence="7">
    <location>
        <begin position="182"/>
        <end position="199"/>
    </location>
</feature>
<dbReference type="SUPFAM" id="SSF81345">
    <property type="entry name" value="ABC transporter involved in vitamin B12 uptake, BtuC"/>
    <property type="match status" value="1"/>
</dbReference>
<dbReference type="GO" id="GO:0055085">
    <property type="term" value="P:transmembrane transport"/>
    <property type="evidence" value="ECO:0007669"/>
    <property type="project" value="InterPro"/>
</dbReference>
<reference evidence="8" key="1">
    <citation type="submission" date="2021-10" db="EMBL/GenBank/DDBJ databases">
        <title>Novel species in genus Arthrobacter.</title>
        <authorList>
            <person name="Liu Y."/>
        </authorList>
    </citation>
    <scope>NUCLEOTIDE SEQUENCE</scope>
    <source>
        <strain evidence="8">Zg-Y462</strain>
        <strain evidence="10">zg-Y462</strain>
    </source>
</reference>
<dbReference type="PANTHER" id="PTHR30477:SF0">
    <property type="entry name" value="METAL TRANSPORT SYSTEM MEMBRANE PROTEIN TM_0125-RELATED"/>
    <property type="match status" value="1"/>
</dbReference>
<feature type="transmembrane region" description="Helical" evidence="7">
    <location>
        <begin position="66"/>
        <end position="90"/>
    </location>
</feature>
<comment type="similarity">
    <text evidence="2 6">Belongs to the ABC-3 integral membrane protein family.</text>
</comment>
<dbReference type="Pfam" id="PF00950">
    <property type="entry name" value="ABC-3"/>
    <property type="match status" value="1"/>
</dbReference>
<dbReference type="Gene3D" id="1.10.3470.10">
    <property type="entry name" value="ABC transporter involved in vitamin B12 uptake, BtuC"/>
    <property type="match status" value="1"/>
</dbReference>
<feature type="transmembrane region" description="Helical" evidence="7">
    <location>
        <begin position="27"/>
        <end position="46"/>
    </location>
</feature>
<feature type="transmembrane region" description="Helical" evidence="7">
    <location>
        <begin position="256"/>
        <end position="274"/>
    </location>
</feature>
<keyword evidence="5 7" id="KW-0472">Membrane</keyword>
<accession>A0A9X1M9M0</accession>
<dbReference type="AlphaFoldDB" id="A0A9X1M9M0"/>
<gene>
    <name evidence="8" type="ORF">LJ755_13815</name>
    <name evidence="9" type="ORF">MUK71_11335</name>
</gene>
<dbReference type="RefSeq" id="WP_227929473.1">
    <property type="nucleotide sequence ID" value="NZ_CP094984.1"/>
</dbReference>
<comment type="subcellular location">
    <subcellularLocation>
        <location evidence="6">Cell membrane</location>
        <topology evidence="6">Multi-pass membrane protein</topology>
    </subcellularLocation>
    <subcellularLocation>
        <location evidence="1">Membrane</location>
        <topology evidence="1">Multi-pass membrane protein</topology>
    </subcellularLocation>
</comment>
<evidence type="ECO:0000256" key="1">
    <source>
        <dbReference type="ARBA" id="ARBA00004141"/>
    </source>
</evidence>
<evidence type="ECO:0000313" key="11">
    <source>
        <dbReference type="Proteomes" id="UP001155145"/>
    </source>
</evidence>
<sequence length="295" mass="30798">MDLRSFFEAVFDFSDYGELLPLVQNSIWAAAILGLVGGLIGTFVLMRDLAFAVHGIAELSFAGASFALLIGVNVVIGSLAGSVAAAVLLAVMGLRARDRNSIIGVIMPFGLGLGILFLSLYEGRSANKFGLLTGQIVAVDTVQLNLLAGVAAVVVAALLFIWRPLTFASADPDLAEARGVPVRVLSIVFMFLLGLAVALSIQVVGALLVLSLLITPAAAALLVTSSPRLVVFLSVAFALVSSVGGILLALGGRIPISPYVTTVSFAIYLVCRLIRRFRTGRGRRELSRNTATAGA</sequence>
<keyword evidence="3 6" id="KW-0812">Transmembrane</keyword>
<dbReference type="InterPro" id="IPR001626">
    <property type="entry name" value="ABC_TroCD"/>
</dbReference>
<feature type="transmembrane region" description="Helical" evidence="7">
    <location>
        <begin position="230"/>
        <end position="250"/>
    </location>
</feature>